<evidence type="ECO:0000313" key="3">
    <source>
        <dbReference type="Proteomes" id="UP000539175"/>
    </source>
</evidence>
<feature type="transmembrane region" description="Helical" evidence="1">
    <location>
        <begin position="19"/>
        <end position="43"/>
    </location>
</feature>
<reference evidence="2 3" key="1">
    <citation type="submission" date="2020-08" db="EMBL/GenBank/DDBJ databases">
        <title>Genomic Encyclopedia of Type Strains, Phase IV (KMG-IV): sequencing the most valuable type-strain genomes for metagenomic binning, comparative biology and taxonomic classification.</title>
        <authorList>
            <person name="Goeker M."/>
        </authorList>
    </citation>
    <scope>NUCLEOTIDE SEQUENCE [LARGE SCALE GENOMIC DNA]</scope>
    <source>
        <strain evidence="2 3">DSM 22198</strain>
    </source>
</reference>
<proteinExistence type="predicted"/>
<keyword evidence="1" id="KW-0472">Membrane</keyword>
<organism evidence="2 3">
    <name type="scientific">Nitrospirillum iridis</name>
    <dbReference type="NCBI Taxonomy" id="765888"/>
    <lineage>
        <taxon>Bacteria</taxon>
        <taxon>Pseudomonadati</taxon>
        <taxon>Pseudomonadota</taxon>
        <taxon>Alphaproteobacteria</taxon>
        <taxon>Rhodospirillales</taxon>
        <taxon>Azospirillaceae</taxon>
        <taxon>Nitrospirillum</taxon>
    </lineage>
</organism>
<protein>
    <submittedName>
        <fullName evidence="2">Uncharacterized protein</fullName>
    </submittedName>
</protein>
<sequence length="47" mass="4618">MTTATAAANATRTTSSFGFAARLTALVEAAGMLSIAAVAALCINAML</sequence>
<keyword evidence="1" id="KW-0812">Transmembrane</keyword>
<gene>
    <name evidence="2" type="ORF">FHS74_005605</name>
</gene>
<keyword evidence="1" id="KW-1133">Transmembrane helix</keyword>
<keyword evidence="3" id="KW-1185">Reference proteome</keyword>
<dbReference type="RefSeq" id="WP_184807530.1">
    <property type="nucleotide sequence ID" value="NZ_JACIIZ010000023.1"/>
</dbReference>
<comment type="caution">
    <text evidence="2">The sequence shown here is derived from an EMBL/GenBank/DDBJ whole genome shotgun (WGS) entry which is preliminary data.</text>
</comment>
<evidence type="ECO:0000313" key="2">
    <source>
        <dbReference type="EMBL" id="MBB6255009.1"/>
    </source>
</evidence>
<dbReference type="Proteomes" id="UP000539175">
    <property type="component" value="Unassembled WGS sequence"/>
</dbReference>
<accession>A0A7X0B6C6</accession>
<dbReference type="AlphaFoldDB" id="A0A7X0B6C6"/>
<evidence type="ECO:0000256" key="1">
    <source>
        <dbReference type="SAM" id="Phobius"/>
    </source>
</evidence>
<name>A0A7X0B6C6_9PROT</name>
<dbReference type="EMBL" id="JACIIZ010000023">
    <property type="protein sequence ID" value="MBB6255009.1"/>
    <property type="molecule type" value="Genomic_DNA"/>
</dbReference>